<dbReference type="GeneID" id="66579371"/>
<protein>
    <submittedName>
        <fullName evidence="1">Uncharacterized protein</fullName>
    </submittedName>
</protein>
<comment type="caution">
    <text evidence="1">The sequence shown here is derived from an EMBL/GenBank/DDBJ whole genome shotgun (WGS) entry which is preliminary data.</text>
</comment>
<reference evidence="1 2" key="1">
    <citation type="submission" date="2018-08" db="EMBL/GenBank/DDBJ databases">
        <title>A genome reference for cultivated species of the human gut microbiota.</title>
        <authorList>
            <person name="Zou Y."/>
            <person name="Xue W."/>
            <person name="Luo G."/>
        </authorList>
    </citation>
    <scope>NUCLEOTIDE SEQUENCE [LARGE SCALE GENOMIC DNA]</scope>
    <source>
        <strain evidence="1 2">AF15-20</strain>
    </source>
</reference>
<accession>A0A395W9N2</accession>
<dbReference type="GO" id="GO:0030435">
    <property type="term" value="P:sporulation resulting in formation of a cellular spore"/>
    <property type="evidence" value="ECO:0007669"/>
    <property type="project" value="InterPro"/>
</dbReference>
<organism evidence="1 2">
    <name type="scientific">Holdemanella biformis</name>
    <dbReference type="NCBI Taxonomy" id="1735"/>
    <lineage>
        <taxon>Bacteria</taxon>
        <taxon>Bacillati</taxon>
        <taxon>Bacillota</taxon>
        <taxon>Erysipelotrichia</taxon>
        <taxon>Erysipelotrichales</taxon>
        <taxon>Erysipelotrichaceae</taxon>
        <taxon>Holdemanella</taxon>
    </lineage>
</organism>
<dbReference type="InterPro" id="IPR036751">
    <property type="entry name" value="SpoVG_sf"/>
</dbReference>
<dbReference type="Proteomes" id="UP000265489">
    <property type="component" value="Unassembled WGS sequence"/>
</dbReference>
<dbReference type="RefSeq" id="WP_118324952.1">
    <property type="nucleotide sequence ID" value="NZ_JAQESM010000014.1"/>
</dbReference>
<dbReference type="SUPFAM" id="SSF160537">
    <property type="entry name" value="SpoVG-like"/>
    <property type="match status" value="1"/>
</dbReference>
<evidence type="ECO:0000313" key="1">
    <source>
        <dbReference type="EMBL" id="RGU92296.1"/>
    </source>
</evidence>
<dbReference type="AlphaFoldDB" id="A0A395W9N2"/>
<gene>
    <name evidence="1" type="ORF">DWW32_04775</name>
</gene>
<dbReference type="EMBL" id="QRYQ01000006">
    <property type="protein sequence ID" value="RGU92296.1"/>
    <property type="molecule type" value="Genomic_DNA"/>
</dbReference>
<sequence>MLENKAYVELYNGKSNGIVAFATVIYKGLRINNISVRKRRSGEIYLDFPFTYRKKNGEFVKDANGYTIKDYVINPLCMDVRKEIEDLVFPKVKVMLTLKTNEL</sequence>
<proteinExistence type="predicted"/>
<name>A0A395W9N2_9FIRM</name>
<evidence type="ECO:0000313" key="2">
    <source>
        <dbReference type="Proteomes" id="UP000265489"/>
    </source>
</evidence>
<dbReference type="Gene3D" id="3.30.1120.40">
    <property type="entry name" value="Stage V sporulation protein G"/>
    <property type="match status" value="1"/>
</dbReference>